<dbReference type="EMBL" id="CP140154">
    <property type="protein sequence ID" value="WQG91797.1"/>
    <property type="molecule type" value="Genomic_DNA"/>
</dbReference>
<gene>
    <name evidence="1" type="ORF">SR876_09800</name>
</gene>
<protein>
    <submittedName>
        <fullName evidence="1">Uncharacterized protein</fullName>
    </submittedName>
</protein>
<accession>A0ABZ0XNR3</accession>
<reference evidence="1 2" key="1">
    <citation type="submission" date="2023-11" db="EMBL/GenBank/DDBJ databases">
        <title>MicrobeMod: A computational toolkit for identifying prokaryotic methylation and restriction-modification with nanopore sequencing.</title>
        <authorList>
            <person name="Crits-Christoph A."/>
            <person name="Kang S.C."/>
            <person name="Lee H."/>
            <person name="Ostrov N."/>
        </authorList>
    </citation>
    <scope>NUCLEOTIDE SEQUENCE [LARGE SCALE GENOMIC DNA]</scope>
    <source>
        <strain evidence="1 2">ATCC 23090</strain>
    </source>
</reference>
<evidence type="ECO:0000313" key="1">
    <source>
        <dbReference type="EMBL" id="WQG91797.1"/>
    </source>
</evidence>
<dbReference type="RefSeq" id="WP_322518586.1">
    <property type="nucleotide sequence ID" value="NZ_CP140154.1"/>
</dbReference>
<proteinExistence type="predicted"/>
<organism evidence="1 2">
    <name type="scientific">Chitinophaga sancti</name>
    <dbReference type="NCBI Taxonomy" id="1004"/>
    <lineage>
        <taxon>Bacteria</taxon>
        <taxon>Pseudomonadati</taxon>
        <taxon>Bacteroidota</taxon>
        <taxon>Chitinophagia</taxon>
        <taxon>Chitinophagales</taxon>
        <taxon>Chitinophagaceae</taxon>
        <taxon>Chitinophaga</taxon>
    </lineage>
</organism>
<evidence type="ECO:0000313" key="2">
    <source>
        <dbReference type="Proteomes" id="UP001326715"/>
    </source>
</evidence>
<dbReference type="Proteomes" id="UP001326715">
    <property type="component" value="Chromosome"/>
</dbReference>
<name>A0ABZ0XNR3_9BACT</name>
<keyword evidence="2" id="KW-1185">Reference proteome</keyword>
<sequence>MLPYQFNEIYFRVTGEYENDIQILFFNSDESDVMVYDCGCFYLVNKPAEICLEGFKNYNYKQKKTYQILRIVENYKIDEIYIQLELSIIKIAWHFSTADEQQVKDFCLYTMKEHPKDYNQSLVDIESAIEVAPTDLRFVLPATNLS</sequence>